<dbReference type="InterPro" id="IPR000086">
    <property type="entry name" value="NUDIX_hydrolase_dom"/>
</dbReference>
<dbReference type="InterPro" id="IPR041516">
    <property type="entry name" value="LACTB2_WH"/>
</dbReference>
<sequence>MSMTFPGLPPPPPPPEPVLATAVVLHRDGPRGREVFLVRRGRDLRFAGGWHAFPGGRLDPEDARVPVEGAQGEEARLVACAARELFEETGVLAARGRERVPAAAREAARRALLDGALAFGDLLAAHGLALEAAAFTPAGRWVTPEHLPLRYDARMFLLPLPAGEAPVVWPGELADGAMVPAADALGAWGRGQMLLHPPNLHALRVLDRRGPVDAAALAALRDPPHRDGAICRRIEFQQGFFLAALRTPTLPPATHTNAWLLPAEGGLAVVDPGAPDPAEQAVLFALLDGLAAEGLPPREIWLTHAHPDHVGAVAALAARHGLPVRAHPLATGRAGAPVEPLREGERIGDGGRFRVLETPGHAREHLAFLDERSGALVCGDLVSTLSTIVIDPPEGDMAEYERQLARVEALGPRTIYPAHGPPAPDAVGKLAAYRAHRREREALVVAALAAGGTLPEITARAYADTPAPLHPVAARSCLAVLEKLRGASRAEEAGGVWRAR</sequence>
<dbReference type="PANTHER" id="PTHR23131:SF0">
    <property type="entry name" value="ENDORIBONUCLEASE LACTB2"/>
    <property type="match status" value="1"/>
</dbReference>
<dbReference type="Pfam" id="PF00753">
    <property type="entry name" value="Lactamase_B"/>
    <property type="match status" value="1"/>
</dbReference>
<protein>
    <submittedName>
        <fullName evidence="2">Beta-lactamase-like protein</fullName>
    </submittedName>
</protein>
<dbReference type="SMART" id="SM00849">
    <property type="entry name" value="Lactamase_B"/>
    <property type="match status" value="1"/>
</dbReference>
<dbReference type="SUPFAM" id="SSF55811">
    <property type="entry name" value="Nudix"/>
    <property type="match status" value="1"/>
</dbReference>
<dbReference type="Proteomes" id="UP000001935">
    <property type="component" value="Chromosome"/>
</dbReference>
<dbReference type="InterPro" id="IPR001279">
    <property type="entry name" value="Metallo-B-lactamas"/>
</dbReference>
<feature type="domain" description="Nudix hydrolase" evidence="1">
    <location>
        <begin position="16"/>
        <end position="164"/>
    </location>
</feature>
<evidence type="ECO:0000259" key="1">
    <source>
        <dbReference type="PROSITE" id="PS51462"/>
    </source>
</evidence>
<dbReference type="PROSITE" id="PS51462">
    <property type="entry name" value="NUDIX"/>
    <property type="match status" value="1"/>
</dbReference>
<dbReference type="InterPro" id="IPR036866">
    <property type="entry name" value="RibonucZ/Hydroxyglut_hydro"/>
</dbReference>
<dbReference type="Pfam" id="PF17778">
    <property type="entry name" value="WHD_BLACT"/>
    <property type="match status" value="1"/>
</dbReference>
<dbReference type="Gene3D" id="1.10.10.10">
    <property type="entry name" value="Winged helix-like DNA-binding domain superfamily/Winged helix DNA-binding domain"/>
    <property type="match status" value="1"/>
</dbReference>
<dbReference type="Gene3D" id="3.90.79.10">
    <property type="entry name" value="Nucleoside Triphosphate Pyrophosphohydrolase"/>
    <property type="match status" value="1"/>
</dbReference>
<reference evidence="2" key="1">
    <citation type="submission" date="2006-01" db="EMBL/GenBank/DDBJ databases">
        <title>Complete sequence of Anaeromyxobacter dehalogenans 2CP-C.</title>
        <authorList>
            <consortium name="US DOE Joint Genome Institute"/>
            <person name="Copeland A."/>
            <person name="Lucas S."/>
            <person name="Lapidus A."/>
            <person name="Barry K."/>
            <person name="Detter J.C."/>
            <person name="Glavina T."/>
            <person name="Hammon N."/>
            <person name="Israni S."/>
            <person name="Pitluck S."/>
            <person name="Brettin T."/>
            <person name="Bruce D."/>
            <person name="Han C."/>
            <person name="Tapia R."/>
            <person name="Gilna P."/>
            <person name="Kiss H."/>
            <person name="Schmutz J."/>
            <person name="Larimer F."/>
            <person name="Land M."/>
            <person name="Kyrpides N."/>
            <person name="Anderson I."/>
            <person name="Sanford R.A."/>
            <person name="Ritalahti K.M."/>
            <person name="Thomas H.S."/>
            <person name="Kirby J.R."/>
            <person name="Zhulin I.B."/>
            <person name="Loeffler F.E."/>
            <person name="Richardson P."/>
        </authorList>
    </citation>
    <scope>NUCLEOTIDE SEQUENCE</scope>
    <source>
        <strain evidence="2">2CP-C</strain>
    </source>
</reference>
<dbReference type="CDD" id="cd18870">
    <property type="entry name" value="NUDIX_AcylCoAdiphos_Nudt19"/>
    <property type="match status" value="1"/>
</dbReference>
<dbReference type="Gene3D" id="3.60.15.10">
    <property type="entry name" value="Ribonuclease Z/Hydroxyacylglutathione hydrolase-like"/>
    <property type="match status" value="1"/>
</dbReference>
<dbReference type="SUPFAM" id="SSF56281">
    <property type="entry name" value="Metallo-hydrolase/oxidoreductase"/>
    <property type="match status" value="1"/>
</dbReference>
<dbReference type="Pfam" id="PF00293">
    <property type="entry name" value="NUDIX"/>
    <property type="match status" value="1"/>
</dbReference>
<dbReference type="eggNOG" id="COG0494">
    <property type="taxonomic scope" value="Bacteria"/>
</dbReference>
<dbReference type="OrthoDB" id="9784009at2"/>
<dbReference type="AlphaFoldDB" id="Q2IHE0"/>
<dbReference type="InterPro" id="IPR015797">
    <property type="entry name" value="NUDIX_hydrolase-like_dom_sf"/>
</dbReference>
<accession>Q2IHE0</accession>
<dbReference type="PANTHER" id="PTHR23131">
    <property type="entry name" value="ENDORIBONUCLEASE LACTB2"/>
    <property type="match status" value="1"/>
</dbReference>
<dbReference type="EMBL" id="CP000251">
    <property type="protein sequence ID" value="ABC84000.1"/>
    <property type="molecule type" value="Genomic_DNA"/>
</dbReference>
<dbReference type="STRING" id="290397.Adeh_4236"/>
<organism evidence="2 3">
    <name type="scientific">Anaeromyxobacter dehalogenans (strain 2CP-C)</name>
    <dbReference type="NCBI Taxonomy" id="290397"/>
    <lineage>
        <taxon>Bacteria</taxon>
        <taxon>Pseudomonadati</taxon>
        <taxon>Myxococcota</taxon>
        <taxon>Myxococcia</taxon>
        <taxon>Myxococcales</taxon>
        <taxon>Cystobacterineae</taxon>
        <taxon>Anaeromyxobacteraceae</taxon>
        <taxon>Anaeromyxobacter</taxon>
    </lineage>
</organism>
<dbReference type="eggNOG" id="COG0491">
    <property type="taxonomic scope" value="Bacteria"/>
</dbReference>
<dbReference type="InterPro" id="IPR036388">
    <property type="entry name" value="WH-like_DNA-bd_sf"/>
</dbReference>
<gene>
    <name evidence="2" type="ordered locus">Adeh_4236</name>
</gene>
<evidence type="ECO:0000313" key="2">
    <source>
        <dbReference type="EMBL" id="ABC84000.1"/>
    </source>
</evidence>
<dbReference type="KEGG" id="ade:Adeh_4236"/>
<dbReference type="RefSeq" id="WP_011423282.1">
    <property type="nucleotide sequence ID" value="NC_007760.1"/>
</dbReference>
<proteinExistence type="predicted"/>
<dbReference type="InterPro" id="IPR050662">
    <property type="entry name" value="Sec-metab_biosynth-thioest"/>
</dbReference>
<dbReference type="HOGENOM" id="CLU_536191_0_0_7"/>
<name>Q2IHE0_ANADE</name>
<evidence type="ECO:0000313" key="3">
    <source>
        <dbReference type="Proteomes" id="UP000001935"/>
    </source>
</evidence>